<evidence type="ECO:0000256" key="2">
    <source>
        <dbReference type="ARBA" id="ARBA00007441"/>
    </source>
</evidence>
<comment type="similarity">
    <text evidence="2 7">Belongs to the class-I pyridoxal-phosphate-dependent aminotransferase family.</text>
</comment>
<dbReference type="InterPro" id="IPR000796">
    <property type="entry name" value="Asp_trans"/>
</dbReference>
<dbReference type="InterPro" id="IPR004838">
    <property type="entry name" value="NHTrfase_class1_PyrdxlP-BS"/>
</dbReference>
<evidence type="ECO:0000259" key="9">
    <source>
        <dbReference type="Pfam" id="PF00155"/>
    </source>
</evidence>
<comment type="cofactor">
    <cofactor evidence="1 7">
        <name>pyridoxal 5'-phosphate</name>
        <dbReference type="ChEBI" id="CHEBI:597326"/>
    </cofactor>
</comment>
<dbReference type="Pfam" id="PF00155">
    <property type="entry name" value="Aminotran_1_2"/>
    <property type="match status" value="1"/>
</dbReference>
<keyword evidence="4 7" id="KW-0032">Aminotransferase</keyword>
<dbReference type="InterPro" id="IPR004839">
    <property type="entry name" value="Aminotransferase_I/II_large"/>
</dbReference>
<keyword evidence="6" id="KW-0663">Pyridoxal phosphate</keyword>
<dbReference type="FunFam" id="3.40.640.10:FF:000015">
    <property type="entry name" value="Aspartate aminotransferase"/>
    <property type="match status" value="1"/>
</dbReference>
<proteinExistence type="inferred from homology"/>
<dbReference type="Gene3D" id="3.40.640.10">
    <property type="entry name" value="Type I PLP-dependent aspartate aminotransferase-like (Major domain)"/>
    <property type="match status" value="1"/>
</dbReference>
<dbReference type="FunFam" id="3.90.1150.10:FF:000001">
    <property type="entry name" value="Aspartate aminotransferase"/>
    <property type="match status" value="1"/>
</dbReference>
<protein>
    <recommendedName>
        <fullName evidence="7">Aminotransferase</fullName>
        <ecNumber evidence="7">2.6.1.-</ecNumber>
    </recommendedName>
</protein>
<dbReference type="AlphaFoldDB" id="A0A1I6V2K0"/>
<dbReference type="InterPro" id="IPR015422">
    <property type="entry name" value="PyrdxlP-dep_Trfase_small"/>
</dbReference>
<dbReference type="GO" id="GO:0042802">
    <property type="term" value="F:identical protein binding"/>
    <property type="evidence" value="ECO:0007669"/>
    <property type="project" value="TreeGrafter"/>
</dbReference>
<evidence type="ECO:0000313" key="11">
    <source>
        <dbReference type="Proteomes" id="UP000182827"/>
    </source>
</evidence>
<evidence type="ECO:0000256" key="4">
    <source>
        <dbReference type="ARBA" id="ARBA00022576"/>
    </source>
</evidence>
<keyword evidence="8" id="KW-0175">Coiled coil</keyword>
<dbReference type="PANTHER" id="PTHR11879:SF37">
    <property type="entry name" value="AROMATIC-AMINO-ACID AMINOTRANSFERASE"/>
    <property type="match status" value="1"/>
</dbReference>
<evidence type="ECO:0000313" key="10">
    <source>
        <dbReference type="EMBL" id="SFT07895.1"/>
    </source>
</evidence>
<dbReference type="PANTHER" id="PTHR11879">
    <property type="entry name" value="ASPARTATE AMINOTRANSFERASE"/>
    <property type="match status" value="1"/>
</dbReference>
<dbReference type="InterPro" id="IPR015424">
    <property type="entry name" value="PyrdxlP-dep_Trfase"/>
</dbReference>
<dbReference type="PROSITE" id="PS00105">
    <property type="entry name" value="AA_TRANSFER_CLASS_1"/>
    <property type="match status" value="1"/>
</dbReference>
<keyword evidence="5 7" id="KW-0808">Transferase</keyword>
<dbReference type="CDD" id="cd00609">
    <property type="entry name" value="AAT_like"/>
    <property type="match status" value="1"/>
</dbReference>
<evidence type="ECO:0000256" key="1">
    <source>
        <dbReference type="ARBA" id="ARBA00001933"/>
    </source>
</evidence>
<comment type="subunit">
    <text evidence="3">Homodimer.</text>
</comment>
<dbReference type="EMBL" id="FOZU01000020">
    <property type="protein sequence ID" value="SFT07895.1"/>
    <property type="molecule type" value="Genomic_DNA"/>
</dbReference>
<dbReference type="Proteomes" id="UP000182827">
    <property type="component" value="Unassembled WGS sequence"/>
</dbReference>
<organism evidence="10 11">
    <name type="scientific">Acinetobacter bohemicus</name>
    <dbReference type="NCBI Taxonomy" id="1435036"/>
    <lineage>
        <taxon>Bacteria</taxon>
        <taxon>Pseudomonadati</taxon>
        <taxon>Pseudomonadota</taxon>
        <taxon>Gammaproteobacteria</taxon>
        <taxon>Moraxellales</taxon>
        <taxon>Moraxellaceae</taxon>
        <taxon>Acinetobacter</taxon>
    </lineage>
</organism>
<dbReference type="InterPro" id="IPR015421">
    <property type="entry name" value="PyrdxlP-dep_Trfase_major"/>
</dbReference>
<dbReference type="EC" id="2.6.1.-" evidence="7"/>
<name>A0A1I6V2K0_9GAMM</name>
<gene>
    <name evidence="10" type="ORF">SAMN05444586_102040</name>
</gene>
<dbReference type="GO" id="GO:0033585">
    <property type="term" value="P:L-phenylalanine biosynthetic process from chorismate via phenylpyruvate"/>
    <property type="evidence" value="ECO:0007669"/>
    <property type="project" value="TreeGrafter"/>
</dbReference>
<evidence type="ECO:0000256" key="5">
    <source>
        <dbReference type="ARBA" id="ARBA00022679"/>
    </source>
</evidence>
<feature type="coiled-coil region" evidence="8">
    <location>
        <begin position="305"/>
        <end position="332"/>
    </location>
</feature>
<dbReference type="SUPFAM" id="SSF53383">
    <property type="entry name" value="PLP-dependent transferases"/>
    <property type="match status" value="1"/>
</dbReference>
<keyword evidence="11" id="KW-1185">Reference proteome</keyword>
<dbReference type="GO" id="GO:0005829">
    <property type="term" value="C:cytosol"/>
    <property type="evidence" value="ECO:0007669"/>
    <property type="project" value="TreeGrafter"/>
</dbReference>
<accession>A0A1I6V2K0</accession>
<evidence type="ECO:0000256" key="7">
    <source>
        <dbReference type="RuleBase" id="RU000481"/>
    </source>
</evidence>
<dbReference type="PRINTS" id="PR00799">
    <property type="entry name" value="TRANSAMINASE"/>
</dbReference>
<evidence type="ECO:0000256" key="6">
    <source>
        <dbReference type="ARBA" id="ARBA00022898"/>
    </source>
</evidence>
<dbReference type="GO" id="GO:0030170">
    <property type="term" value="F:pyridoxal phosphate binding"/>
    <property type="evidence" value="ECO:0007669"/>
    <property type="project" value="InterPro"/>
</dbReference>
<dbReference type="NCBIfam" id="NF006719">
    <property type="entry name" value="PRK09257.1"/>
    <property type="match status" value="1"/>
</dbReference>
<feature type="domain" description="Aminotransferase class I/classII large" evidence="9">
    <location>
        <begin position="27"/>
        <end position="393"/>
    </location>
</feature>
<dbReference type="GO" id="GO:0004838">
    <property type="term" value="F:L-tyrosine-2-oxoglutarate transaminase activity"/>
    <property type="evidence" value="ECO:0007669"/>
    <property type="project" value="TreeGrafter"/>
</dbReference>
<dbReference type="RefSeq" id="WP_074947051.1">
    <property type="nucleotide sequence ID" value="NZ_CAJJDZ010000001.1"/>
</dbReference>
<reference evidence="11" key="1">
    <citation type="submission" date="2016-10" db="EMBL/GenBank/DDBJ databases">
        <authorList>
            <person name="Varghese N."/>
            <person name="Submissions S."/>
        </authorList>
    </citation>
    <scope>NUCLEOTIDE SEQUENCE [LARGE SCALE GENOMIC DNA]</scope>
    <source>
        <strain evidence="11">ANC 5076</strain>
    </source>
</reference>
<evidence type="ECO:0000256" key="3">
    <source>
        <dbReference type="ARBA" id="ARBA00011738"/>
    </source>
</evidence>
<sequence>MFQHVDTYAGDPILSLMEEFGKDERTEKVNLSIGLYYNEDNIVPQLNAIKAAYKNIEPSNDKVKLYLPMDGLKSYNEATQALVLGKNSQARQDGRAVTIQTLGGSGALKVGADFLKKYFPESDVWVSQPTWENHIAIFNGAGIHSHFYPYFDAATNGVNVAEMLEKLSNLPAKSIVLLHPCCHNPTGADLTPAEWDQVIEVLKKQDLIPFLDIAYQGFGQGLEEDAYAIRALDQSGMNFIVSNSFSKIFSLYGERVGGLTFVCDDQATAQKVLGQLKATVRRIYSSPATTGALLVDNVLNDADLTAQWEAELKEMRERIIKMRQILNEKLSQALPAHDFSYLVKQQGMFSYTGLTAEQVDILKDKYGIYLVRSGRMCAAGLNLNNIDYVAESIAEVIKATT</sequence>
<dbReference type="Gene3D" id="3.90.1150.10">
    <property type="entry name" value="Aspartate Aminotransferase, domain 1"/>
    <property type="match status" value="1"/>
</dbReference>
<evidence type="ECO:0000256" key="8">
    <source>
        <dbReference type="SAM" id="Coils"/>
    </source>
</evidence>